<evidence type="ECO:0000313" key="3">
    <source>
        <dbReference type="Proteomes" id="UP000093954"/>
    </source>
</evidence>
<proteinExistence type="predicted"/>
<keyword evidence="3" id="KW-1185">Reference proteome</keyword>
<comment type="caution">
    <text evidence="2">The sequence shown here is derived from an EMBL/GenBank/DDBJ whole genome shotgun (WGS) entry which is preliminary data.</text>
</comment>
<dbReference type="Proteomes" id="UP000093954">
    <property type="component" value="Unassembled WGS sequence"/>
</dbReference>
<feature type="transmembrane region" description="Helical" evidence="1">
    <location>
        <begin position="63"/>
        <end position="85"/>
    </location>
</feature>
<dbReference type="EMBL" id="LROS01000001">
    <property type="protein sequence ID" value="OBR97096.1"/>
    <property type="molecule type" value="Genomic_DNA"/>
</dbReference>
<sequence length="96" mass="11118">MNLKISILLALITTVIFLIFGGILSIRKPNIVGADFYWVKYKWYYIPRYKKSTNIYYQHQIKVIGVGLIVAAVILLVFATVYVIYPPIVLMLQCFQ</sequence>
<evidence type="ECO:0000313" key="2">
    <source>
        <dbReference type="EMBL" id="OBR97096.1"/>
    </source>
</evidence>
<dbReference type="PATRIC" id="fig|1353534.3.peg.15"/>
<feature type="transmembrane region" description="Helical" evidence="1">
    <location>
        <begin position="6"/>
        <end position="26"/>
    </location>
</feature>
<keyword evidence="1" id="KW-1133">Transmembrane helix</keyword>
<evidence type="ECO:0000256" key="1">
    <source>
        <dbReference type="SAM" id="Phobius"/>
    </source>
</evidence>
<dbReference type="AlphaFoldDB" id="A0A1A6B422"/>
<keyword evidence="1" id="KW-0812">Transmembrane</keyword>
<accession>A0A1A6B422</accession>
<name>A0A1A6B422_9CLOT</name>
<gene>
    <name evidence="2" type="ORF">CLRAG_00150</name>
</gene>
<reference evidence="2 3" key="1">
    <citation type="journal article" date="2012" name="Front. Microbiol.">
        <title>Draft Genome Sequence of the Virulent Strain 01-B526 of the Fish Pathogen Aeromonas salmonicida.</title>
        <authorList>
            <person name="Charette S.J."/>
            <person name="Brochu F."/>
            <person name="Boyle B."/>
            <person name="Filion G."/>
            <person name="Tanaka K.H."/>
            <person name="Derome N."/>
        </authorList>
    </citation>
    <scope>NUCLEOTIDE SEQUENCE [LARGE SCALE GENOMIC DNA]</scope>
    <source>
        <strain evidence="2 3">P11</strain>
    </source>
</reference>
<organism evidence="2 3">
    <name type="scientific">Clostridium ragsdalei P11</name>
    <dbReference type="NCBI Taxonomy" id="1353534"/>
    <lineage>
        <taxon>Bacteria</taxon>
        <taxon>Bacillati</taxon>
        <taxon>Bacillota</taxon>
        <taxon>Clostridia</taxon>
        <taxon>Eubacteriales</taxon>
        <taxon>Clostridiaceae</taxon>
        <taxon>Clostridium</taxon>
    </lineage>
</organism>
<keyword evidence="1" id="KW-0472">Membrane</keyword>
<protein>
    <submittedName>
        <fullName evidence="2">Uncharacterized protein</fullName>
    </submittedName>
</protein>